<evidence type="ECO:0000313" key="1">
    <source>
        <dbReference type="EMBL" id="GAJ22334.1"/>
    </source>
</evidence>
<comment type="caution">
    <text evidence="1">The sequence shown here is derived from an EMBL/GenBank/DDBJ whole genome shotgun (WGS) entry which is preliminary data.</text>
</comment>
<dbReference type="AlphaFoldDB" id="X1UXZ7"/>
<gene>
    <name evidence="1" type="ORF">S12H4_61719</name>
</gene>
<feature type="non-terminal residue" evidence="1">
    <location>
        <position position="41"/>
    </location>
</feature>
<sequence length="41" mass="4628">MNDNKSRSGCEIKKDNRSGFWKEFAKGIIISNPVFILTLGL</sequence>
<accession>X1UXZ7</accession>
<reference evidence="1" key="1">
    <citation type="journal article" date="2014" name="Front. Microbiol.">
        <title>High frequency of phylogenetically diverse reductive dehalogenase-homologous genes in deep subseafloor sedimentary metagenomes.</title>
        <authorList>
            <person name="Kawai M."/>
            <person name="Futagami T."/>
            <person name="Toyoda A."/>
            <person name="Takaki Y."/>
            <person name="Nishi S."/>
            <person name="Hori S."/>
            <person name="Arai W."/>
            <person name="Tsubouchi T."/>
            <person name="Morono Y."/>
            <person name="Uchiyama I."/>
            <person name="Ito T."/>
            <person name="Fujiyama A."/>
            <person name="Inagaki F."/>
            <person name="Takami H."/>
        </authorList>
    </citation>
    <scope>NUCLEOTIDE SEQUENCE</scope>
    <source>
        <strain evidence="1">Expedition CK06-06</strain>
    </source>
</reference>
<dbReference type="EMBL" id="BARW01041080">
    <property type="protein sequence ID" value="GAJ22334.1"/>
    <property type="molecule type" value="Genomic_DNA"/>
</dbReference>
<organism evidence="1">
    <name type="scientific">marine sediment metagenome</name>
    <dbReference type="NCBI Taxonomy" id="412755"/>
    <lineage>
        <taxon>unclassified sequences</taxon>
        <taxon>metagenomes</taxon>
        <taxon>ecological metagenomes</taxon>
    </lineage>
</organism>
<proteinExistence type="predicted"/>
<name>X1UXZ7_9ZZZZ</name>
<protein>
    <submittedName>
        <fullName evidence="1">Uncharacterized protein</fullName>
    </submittedName>
</protein>